<gene>
    <name evidence="8" type="primary">LOC100371184</name>
</gene>
<dbReference type="PRINTS" id="PR00682">
    <property type="entry name" value="IPNSYNTHASE"/>
</dbReference>
<evidence type="ECO:0000256" key="4">
    <source>
        <dbReference type="ARBA" id="ARBA00023004"/>
    </source>
</evidence>
<dbReference type="InterPro" id="IPR026992">
    <property type="entry name" value="DIOX_N"/>
</dbReference>
<sequence>MAVQTIPVIDIRAYGLQRESPDEECFQELVDDVHNALKTIVFFYLTNHGIPHELIDNALKQSSTFFSLPTETKKKYARPTNSNHGYVEIGREALNPDRPGDYKELFNFAPQECTGKLQMLPEKEVPEFSGSLMALYGKCKELSNQMLEIMARGLEIEDPLLFVKAHNGIGSPANDTALRTLWYPPIPNDEIKPNQIRCGEHSDYGSVTLLFQDDVGGLQIKNIDGTFVDAKPLEGSILVNIGDLMQRWTSDKLVSTVSINKFISTVLC</sequence>
<dbReference type="PROSITE" id="PS51471">
    <property type="entry name" value="FE2OG_OXY"/>
    <property type="match status" value="1"/>
</dbReference>
<accession>A0ABM0GZE0</accession>
<evidence type="ECO:0000256" key="3">
    <source>
        <dbReference type="ARBA" id="ARBA00023002"/>
    </source>
</evidence>
<feature type="non-terminal residue" evidence="8">
    <location>
        <position position="268"/>
    </location>
</feature>
<dbReference type="Proteomes" id="UP000694865">
    <property type="component" value="Unplaced"/>
</dbReference>
<evidence type="ECO:0000256" key="5">
    <source>
        <dbReference type="RuleBase" id="RU003682"/>
    </source>
</evidence>
<dbReference type="GeneID" id="100371184"/>
<feature type="domain" description="Fe2OG dioxygenase" evidence="6">
    <location>
        <begin position="173"/>
        <end position="268"/>
    </location>
</feature>
<dbReference type="Gene3D" id="2.60.120.330">
    <property type="entry name" value="B-lactam Antibiotic, Isopenicillin N Synthase, Chain"/>
    <property type="match status" value="1"/>
</dbReference>
<evidence type="ECO:0000313" key="8">
    <source>
        <dbReference type="RefSeq" id="XP_002740773.2"/>
    </source>
</evidence>
<evidence type="ECO:0000259" key="6">
    <source>
        <dbReference type="PROSITE" id="PS51471"/>
    </source>
</evidence>
<evidence type="ECO:0000313" key="7">
    <source>
        <dbReference type="Proteomes" id="UP000694865"/>
    </source>
</evidence>
<keyword evidence="3 5" id="KW-0560">Oxidoreductase</keyword>
<dbReference type="InterPro" id="IPR044861">
    <property type="entry name" value="IPNS-like_FE2OG_OXY"/>
</dbReference>
<proteinExistence type="inferred from homology"/>
<dbReference type="SUPFAM" id="SSF51197">
    <property type="entry name" value="Clavaminate synthase-like"/>
    <property type="match status" value="1"/>
</dbReference>
<dbReference type="Pfam" id="PF14226">
    <property type="entry name" value="DIOX_N"/>
    <property type="match status" value="1"/>
</dbReference>
<dbReference type="PANTHER" id="PTHR10209:SF881">
    <property type="entry name" value="FI07970P-RELATED"/>
    <property type="match status" value="1"/>
</dbReference>
<comment type="similarity">
    <text evidence="1 5">Belongs to the iron/ascorbate-dependent oxidoreductase family.</text>
</comment>
<name>A0ABM0GZE0_SACKO</name>
<organism evidence="7 8">
    <name type="scientific">Saccoglossus kowalevskii</name>
    <name type="common">Acorn worm</name>
    <dbReference type="NCBI Taxonomy" id="10224"/>
    <lineage>
        <taxon>Eukaryota</taxon>
        <taxon>Metazoa</taxon>
        <taxon>Hemichordata</taxon>
        <taxon>Enteropneusta</taxon>
        <taxon>Harrimaniidae</taxon>
        <taxon>Saccoglossus</taxon>
    </lineage>
</organism>
<dbReference type="PANTHER" id="PTHR10209">
    <property type="entry name" value="OXIDOREDUCTASE, 2OG-FE II OXYGENASE FAMILY PROTEIN"/>
    <property type="match status" value="1"/>
</dbReference>
<keyword evidence="2 5" id="KW-0479">Metal-binding</keyword>
<protein>
    <submittedName>
        <fullName evidence="8">Probable iron/ascorbate oxidoreductase DDB_G0283291-like</fullName>
    </submittedName>
</protein>
<dbReference type="InterPro" id="IPR027443">
    <property type="entry name" value="IPNS-like_sf"/>
</dbReference>
<dbReference type="RefSeq" id="XP_002740773.2">
    <property type="nucleotide sequence ID" value="XM_002740727.2"/>
</dbReference>
<keyword evidence="7" id="KW-1185">Reference proteome</keyword>
<reference evidence="8" key="1">
    <citation type="submission" date="2025-08" db="UniProtKB">
        <authorList>
            <consortium name="RefSeq"/>
        </authorList>
    </citation>
    <scope>IDENTIFICATION</scope>
    <source>
        <tissue evidence="8">Testes</tissue>
    </source>
</reference>
<dbReference type="Pfam" id="PF03171">
    <property type="entry name" value="2OG-FeII_Oxy"/>
    <property type="match status" value="1"/>
</dbReference>
<evidence type="ECO:0000256" key="2">
    <source>
        <dbReference type="ARBA" id="ARBA00022723"/>
    </source>
</evidence>
<dbReference type="InterPro" id="IPR005123">
    <property type="entry name" value="Oxoglu/Fe-dep_dioxygenase_dom"/>
</dbReference>
<keyword evidence="4 5" id="KW-0408">Iron</keyword>
<evidence type="ECO:0000256" key="1">
    <source>
        <dbReference type="ARBA" id="ARBA00008056"/>
    </source>
</evidence>